<proteinExistence type="inferred from homology"/>
<evidence type="ECO:0000259" key="11">
    <source>
        <dbReference type="PROSITE" id="PS52015"/>
    </source>
</evidence>
<dbReference type="PROSITE" id="PS52015">
    <property type="entry name" value="TONB_CTD"/>
    <property type="match status" value="1"/>
</dbReference>
<accession>A0ABQ1TXA1</accession>
<comment type="similarity">
    <text evidence="2">Belongs to the TonB family.</text>
</comment>
<evidence type="ECO:0000256" key="4">
    <source>
        <dbReference type="ARBA" id="ARBA00022475"/>
    </source>
</evidence>
<keyword evidence="8" id="KW-1133">Transmembrane helix</keyword>
<evidence type="ECO:0000256" key="5">
    <source>
        <dbReference type="ARBA" id="ARBA00022519"/>
    </source>
</evidence>
<comment type="subcellular location">
    <subcellularLocation>
        <location evidence="1">Cell inner membrane</location>
        <topology evidence="1">Single-pass membrane protein</topology>
        <orientation evidence="1">Periplasmic side</orientation>
    </subcellularLocation>
</comment>
<name>A0ABQ1TXA1_9BACT</name>
<dbReference type="PANTHER" id="PTHR33446">
    <property type="entry name" value="PROTEIN TONB-RELATED"/>
    <property type="match status" value="1"/>
</dbReference>
<dbReference type="Pfam" id="PF03544">
    <property type="entry name" value="TonB_C"/>
    <property type="match status" value="1"/>
</dbReference>
<evidence type="ECO:0000313" key="12">
    <source>
        <dbReference type="EMBL" id="GGF05323.1"/>
    </source>
</evidence>
<evidence type="ECO:0000256" key="2">
    <source>
        <dbReference type="ARBA" id="ARBA00006555"/>
    </source>
</evidence>
<dbReference type="InterPro" id="IPR006260">
    <property type="entry name" value="TonB/TolA_C"/>
</dbReference>
<feature type="signal peptide" evidence="10">
    <location>
        <begin position="1"/>
        <end position="18"/>
    </location>
</feature>
<evidence type="ECO:0000256" key="10">
    <source>
        <dbReference type="SAM" id="SignalP"/>
    </source>
</evidence>
<organism evidence="12 13">
    <name type="scientific">Hymenobacter cavernae</name>
    <dbReference type="NCBI Taxonomy" id="2044852"/>
    <lineage>
        <taxon>Bacteria</taxon>
        <taxon>Pseudomonadati</taxon>
        <taxon>Bacteroidota</taxon>
        <taxon>Cytophagia</taxon>
        <taxon>Cytophagales</taxon>
        <taxon>Hymenobacteraceae</taxon>
        <taxon>Hymenobacter</taxon>
    </lineage>
</organism>
<evidence type="ECO:0000313" key="13">
    <source>
        <dbReference type="Proteomes" id="UP000632273"/>
    </source>
</evidence>
<gene>
    <name evidence="12" type="ORF">GCM10011383_15580</name>
</gene>
<dbReference type="Proteomes" id="UP000632273">
    <property type="component" value="Unassembled WGS sequence"/>
</dbReference>
<keyword evidence="10" id="KW-0732">Signal</keyword>
<evidence type="ECO:0000256" key="6">
    <source>
        <dbReference type="ARBA" id="ARBA00022692"/>
    </source>
</evidence>
<evidence type="ECO:0000256" key="8">
    <source>
        <dbReference type="ARBA" id="ARBA00022989"/>
    </source>
</evidence>
<dbReference type="SUPFAM" id="SSF74653">
    <property type="entry name" value="TolA/TonB C-terminal domain"/>
    <property type="match status" value="1"/>
</dbReference>
<dbReference type="EMBL" id="BMHT01000002">
    <property type="protein sequence ID" value="GGF05323.1"/>
    <property type="molecule type" value="Genomic_DNA"/>
</dbReference>
<keyword evidence="13" id="KW-1185">Reference proteome</keyword>
<dbReference type="NCBIfam" id="TIGR01352">
    <property type="entry name" value="tonB_Cterm"/>
    <property type="match status" value="1"/>
</dbReference>
<evidence type="ECO:0000256" key="9">
    <source>
        <dbReference type="ARBA" id="ARBA00023136"/>
    </source>
</evidence>
<evidence type="ECO:0000256" key="3">
    <source>
        <dbReference type="ARBA" id="ARBA00022448"/>
    </source>
</evidence>
<dbReference type="Gene3D" id="3.30.1150.10">
    <property type="match status" value="1"/>
</dbReference>
<keyword evidence="6" id="KW-0812">Transmembrane</keyword>
<keyword evidence="7" id="KW-0653">Protein transport</keyword>
<comment type="caution">
    <text evidence="12">The sequence shown here is derived from an EMBL/GenBank/DDBJ whole genome shotgun (WGS) entry which is preliminary data.</text>
</comment>
<sequence>MKYAVALCLTLITRAVWAQSAQPDLGSAASTKAPSSRSSVYFCVEHMPEYPNGGFSGVLRYFAQNVRLPEEVKSGRVQGRVFVSFVIDAQGRVQDATIMRGLLPAADLEALRVVRSMSQWLPGSQNGVNVAVSLTLPIMFSLKPAPIPYKIGGISCDGDE</sequence>
<keyword evidence="9" id="KW-0472">Membrane</keyword>
<protein>
    <recommendedName>
        <fullName evidence="11">TonB C-terminal domain-containing protein</fullName>
    </recommendedName>
</protein>
<reference evidence="13" key="1">
    <citation type="journal article" date="2019" name="Int. J. Syst. Evol. Microbiol.">
        <title>The Global Catalogue of Microorganisms (GCM) 10K type strain sequencing project: providing services to taxonomists for standard genome sequencing and annotation.</title>
        <authorList>
            <consortium name="The Broad Institute Genomics Platform"/>
            <consortium name="The Broad Institute Genome Sequencing Center for Infectious Disease"/>
            <person name="Wu L."/>
            <person name="Ma J."/>
        </authorList>
    </citation>
    <scope>NUCLEOTIDE SEQUENCE [LARGE SCALE GENOMIC DNA]</scope>
    <source>
        <strain evidence="13">CGMCC 1.15197</strain>
    </source>
</reference>
<evidence type="ECO:0000256" key="1">
    <source>
        <dbReference type="ARBA" id="ARBA00004383"/>
    </source>
</evidence>
<dbReference type="PANTHER" id="PTHR33446:SF2">
    <property type="entry name" value="PROTEIN TONB"/>
    <property type="match status" value="1"/>
</dbReference>
<keyword evidence="5" id="KW-0997">Cell inner membrane</keyword>
<keyword evidence="4" id="KW-1003">Cell membrane</keyword>
<feature type="chain" id="PRO_5046807970" description="TonB C-terminal domain-containing protein" evidence="10">
    <location>
        <begin position="19"/>
        <end position="160"/>
    </location>
</feature>
<dbReference type="InterPro" id="IPR037682">
    <property type="entry name" value="TonB_C"/>
</dbReference>
<feature type="domain" description="TonB C-terminal" evidence="11">
    <location>
        <begin position="53"/>
        <end position="149"/>
    </location>
</feature>
<dbReference type="RefSeq" id="WP_373285542.1">
    <property type="nucleotide sequence ID" value="NZ_BMHT01000002.1"/>
</dbReference>
<keyword evidence="3" id="KW-0813">Transport</keyword>
<dbReference type="InterPro" id="IPR051045">
    <property type="entry name" value="TonB-dependent_transducer"/>
</dbReference>
<evidence type="ECO:0000256" key="7">
    <source>
        <dbReference type="ARBA" id="ARBA00022927"/>
    </source>
</evidence>